<dbReference type="InterPro" id="IPR007634">
    <property type="entry name" value="RNA_pol_sigma_54_DNA-bd"/>
</dbReference>
<evidence type="ECO:0000256" key="7">
    <source>
        <dbReference type="ARBA" id="ARBA00023125"/>
    </source>
</evidence>
<name>A0A5A9XR80_9BACT</name>
<dbReference type="GO" id="GO:0006352">
    <property type="term" value="P:DNA-templated transcription initiation"/>
    <property type="evidence" value="ECO:0007669"/>
    <property type="project" value="InterPro"/>
</dbReference>
<dbReference type="PROSITE" id="PS00718">
    <property type="entry name" value="SIGMA54_2"/>
    <property type="match status" value="1"/>
</dbReference>
<gene>
    <name evidence="12" type="primary">rpoN</name>
    <name evidence="12" type="ORF">ET418_02130</name>
</gene>
<evidence type="ECO:0000313" key="13">
    <source>
        <dbReference type="Proteomes" id="UP000324298"/>
    </source>
</evidence>
<dbReference type="GO" id="GO:0016987">
    <property type="term" value="F:sigma factor activity"/>
    <property type="evidence" value="ECO:0007669"/>
    <property type="project" value="UniProtKB-KW"/>
</dbReference>
<evidence type="ECO:0000259" key="11">
    <source>
        <dbReference type="Pfam" id="PF04963"/>
    </source>
</evidence>
<evidence type="ECO:0000256" key="8">
    <source>
        <dbReference type="ARBA" id="ARBA00023163"/>
    </source>
</evidence>
<comment type="caution">
    <text evidence="12">The sequence shown here is derived from an EMBL/GenBank/DDBJ whole genome shotgun (WGS) entry which is preliminary data.</text>
</comment>
<dbReference type="InterPro" id="IPR000394">
    <property type="entry name" value="RNA_pol_sigma_54"/>
</dbReference>
<keyword evidence="7" id="KW-0238">DNA-binding</keyword>
<protein>
    <submittedName>
        <fullName evidence="12">RNA polymerase factor sigma-54</fullName>
    </submittedName>
</protein>
<dbReference type="GO" id="GO:0000428">
    <property type="term" value="C:DNA-directed RNA polymerase complex"/>
    <property type="evidence" value="ECO:0007669"/>
    <property type="project" value="UniProtKB-KW"/>
</dbReference>
<keyword evidence="3" id="KW-0808">Transferase</keyword>
<evidence type="ECO:0000313" key="12">
    <source>
        <dbReference type="EMBL" id="KAA0895340.1"/>
    </source>
</evidence>
<evidence type="ECO:0000256" key="5">
    <source>
        <dbReference type="ARBA" id="ARBA00023015"/>
    </source>
</evidence>
<evidence type="ECO:0000256" key="2">
    <source>
        <dbReference type="ARBA" id="ARBA00022478"/>
    </source>
</evidence>
<dbReference type="OrthoDB" id="9814402at2"/>
<feature type="domain" description="RNA polymerase sigma factor 54 core-binding" evidence="11">
    <location>
        <begin position="117"/>
        <end position="304"/>
    </location>
</feature>
<keyword evidence="2" id="KW-0240">DNA-directed RNA polymerase</keyword>
<dbReference type="PRINTS" id="PR00045">
    <property type="entry name" value="SIGMA54FCT"/>
</dbReference>
<organism evidence="12 13">
    <name type="scientific">Oryzomonas rubra</name>
    <dbReference type="NCBI Taxonomy" id="2509454"/>
    <lineage>
        <taxon>Bacteria</taxon>
        <taxon>Pseudomonadati</taxon>
        <taxon>Thermodesulfobacteriota</taxon>
        <taxon>Desulfuromonadia</taxon>
        <taxon>Geobacterales</taxon>
        <taxon>Geobacteraceae</taxon>
        <taxon>Oryzomonas</taxon>
    </lineage>
</organism>
<evidence type="ECO:0000256" key="1">
    <source>
        <dbReference type="ARBA" id="ARBA00008798"/>
    </source>
</evidence>
<feature type="region of interest" description="Disordered" evidence="9">
    <location>
        <begin position="52"/>
        <end position="88"/>
    </location>
</feature>
<comment type="similarity">
    <text evidence="1">Belongs to the sigma-54 factor family.</text>
</comment>
<evidence type="ECO:0000256" key="3">
    <source>
        <dbReference type="ARBA" id="ARBA00022679"/>
    </source>
</evidence>
<dbReference type="Proteomes" id="UP000324298">
    <property type="component" value="Unassembled WGS sequence"/>
</dbReference>
<dbReference type="GO" id="GO:0016779">
    <property type="term" value="F:nucleotidyltransferase activity"/>
    <property type="evidence" value="ECO:0007669"/>
    <property type="project" value="UniProtKB-KW"/>
</dbReference>
<dbReference type="NCBIfam" id="NF009118">
    <property type="entry name" value="PRK12469.1"/>
    <property type="match status" value="1"/>
</dbReference>
<dbReference type="Gene3D" id="1.10.10.1330">
    <property type="entry name" value="RNA polymerase sigma-54 factor, core-binding domain"/>
    <property type="match status" value="1"/>
</dbReference>
<accession>A0A5A9XR80</accession>
<evidence type="ECO:0000256" key="6">
    <source>
        <dbReference type="ARBA" id="ARBA00023082"/>
    </source>
</evidence>
<keyword evidence="13" id="KW-1185">Reference proteome</keyword>
<dbReference type="EMBL" id="SRSD01000001">
    <property type="protein sequence ID" value="KAA0895340.1"/>
    <property type="molecule type" value="Genomic_DNA"/>
</dbReference>
<dbReference type="GO" id="GO:0001216">
    <property type="term" value="F:DNA-binding transcription activator activity"/>
    <property type="evidence" value="ECO:0007669"/>
    <property type="project" value="InterPro"/>
</dbReference>
<dbReference type="Pfam" id="PF04963">
    <property type="entry name" value="Sigma54_CBD"/>
    <property type="match status" value="1"/>
</dbReference>
<evidence type="ECO:0000256" key="4">
    <source>
        <dbReference type="ARBA" id="ARBA00022695"/>
    </source>
</evidence>
<dbReference type="InterPro" id="IPR007046">
    <property type="entry name" value="RNA_pol_sigma_54_core-bd"/>
</dbReference>
<dbReference type="PROSITE" id="PS50044">
    <property type="entry name" value="SIGMA54_3"/>
    <property type="match status" value="1"/>
</dbReference>
<dbReference type="PIRSF" id="PIRSF000774">
    <property type="entry name" value="RpoN"/>
    <property type="match status" value="1"/>
</dbReference>
<evidence type="ECO:0000259" key="10">
    <source>
        <dbReference type="Pfam" id="PF04552"/>
    </source>
</evidence>
<dbReference type="AlphaFoldDB" id="A0A5A9XR80"/>
<keyword evidence="4" id="KW-0548">Nucleotidyltransferase</keyword>
<dbReference type="NCBIfam" id="TIGR02395">
    <property type="entry name" value="rpoN_sigma"/>
    <property type="match status" value="1"/>
</dbReference>
<proteinExistence type="inferred from homology"/>
<feature type="compositionally biased region" description="Basic and acidic residues" evidence="9">
    <location>
        <begin position="78"/>
        <end position="88"/>
    </location>
</feature>
<dbReference type="RefSeq" id="WP_149305920.1">
    <property type="nucleotide sequence ID" value="NZ_SRSD01000001.1"/>
</dbReference>
<keyword evidence="8" id="KW-0804">Transcription</keyword>
<feature type="domain" description="RNA polymerase sigma factor 54 DNA-binding" evidence="10">
    <location>
        <begin position="319"/>
        <end position="477"/>
    </location>
</feature>
<evidence type="ECO:0000256" key="9">
    <source>
        <dbReference type="SAM" id="MobiDB-lite"/>
    </source>
</evidence>
<sequence>MAMEMRQQLKMTQQLVMTPQLQQAIKLLQLTRLELQDVVRLELEENPLLEESVEAEEVREPESLELEEKESEPEQAGEEFHEVETGEDTLRDWDSYLDGYNYSSGEQYSGEDDRPSFESMLTRKGTLNDHLLWQLHMGPFSDAEVQVGEEIIGNIDESGYLRAAVEEIAQVCNCDSEKVLSVLERIKEFDPTGVGARDLKECLLIQARFLGMEGSVVERVLLNHLNDLETRKYKQIARDLGVDLNQVLMAAKIIAGFDPRPGRIYGSEDVQYISADIFVYKVGEEYVVMLNEEGLPSLRLSPYYTEVKGNAGVDSRAEEYINEKVRSAMWLIKSIQQRQRTIYKVAKSIIRFQREFLDRGIEFLRPLVLRDVADDIGMHESTISRVTTNKYMQTPQGLFELKYFFNSGLSTSEGDFVASESVKNRIKEIIEKEDPRKPLSDQKIAELLSGQTVNIARRTVTKYRELLRIGSSSERKRHF</sequence>
<feature type="compositionally biased region" description="Acidic residues" evidence="9">
    <location>
        <begin position="63"/>
        <end position="77"/>
    </location>
</feature>
<keyword evidence="6" id="KW-0731">Sigma factor</keyword>
<dbReference type="PANTHER" id="PTHR32248">
    <property type="entry name" value="RNA POLYMERASE SIGMA-54 FACTOR"/>
    <property type="match status" value="1"/>
</dbReference>
<dbReference type="PANTHER" id="PTHR32248:SF4">
    <property type="entry name" value="RNA POLYMERASE SIGMA-54 FACTOR"/>
    <property type="match status" value="1"/>
</dbReference>
<dbReference type="Pfam" id="PF04552">
    <property type="entry name" value="Sigma54_DBD"/>
    <property type="match status" value="1"/>
</dbReference>
<reference evidence="12 13" key="1">
    <citation type="submission" date="2019-04" db="EMBL/GenBank/DDBJ databases">
        <title>Geobacter ruber sp. nov., ferric-reducing bacteria isolated from paddy soil.</title>
        <authorList>
            <person name="Xu Z."/>
            <person name="Masuda Y."/>
            <person name="Itoh H."/>
            <person name="Senoo K."/>
        </authorList>
    </citation>
    <scope>NUCLEOTIDE SEQUENCE [LARGE SCALE GENOMIC DNA]</scope>
    <source>
        <strain evidence="12 13">Red88</strain>
    </source>
</reference>
<dbReference type="GO" id="GO:0003677">
    <property type="term" value="F:DNA binding"/>
    <property type="evidence" value="ECO:0007669"/>
    <property type="project" value="UniProtKB-KW"/>
</dbReference>
<dbReference type="PROSITE" id="PS00717">
    <property type="entry name" value="SIGMA54_1"/>
    <property type="match status" value="1"/>
</dbReference>
<dbReference type="InterPro" id="IPR038709">
    <property type="entry name" value="RpoN_core-bd_sf"/>
</dbReference>
<dbReference type="Gene3D" id="1.10.10.60">
    <property type="entry name" value="Homeodomain-like"/>
    <property type="match status" value="1"/>
</dbReference>
<keyword evidence="5" id="KW-0805">Transcription regulation</keyword>
<dbReference type="Pfam" id="PF00309">
    <property type="entry name" value="Sigma54_AID"/>
    <property type="match status" value="1"/>
</dbReference>